<dbReference type="Gene3D" id="1.25.10.10">
    <property type="entry name" value="Leucine-rich Repeat Variant"/>
    <property type="match status" value="2"/>
</dbReference>
<reference evidence="1 2" key="1">
    <citation type="journal article" date="2013" name="Curr. Biol.">
        <title>The Genome of the Foraminiferan Reticulomyxa filosa.</title>
        <authorList>
            <person name="Glockner G."/>
            <person name="Hulsmann N."/>
            <person name="Schleicher M."/>
            <person name="Noegel A.A."/>
            <person name="Eichinger L."/>
            <person name="Gallinger C."/>
            <person name="Pawlowski J."/>
            <person name="Sierra R."/>
            <person name="Euteneuer U."/>
            <person name="Pillet L."/>
            <person name="Moustafa A."/>
            <person name="Platzer M."/>
            <person name="Groth M."/>
            <person name="Szafranski K."/>
            <person name="Schliwa M."/>
        </authorList>
    </citation>
    <scope>NUCLEOTIDE SEQUENCE [LARGE SCALE GENOMIC DNA]</scope>
</reference>
<sequence length="278" mass="30212">MVQLGVLDLILAVSKGYPDEIEIQKSCLGCVGHIRIYEIMKELVFEESVTSLCCKLLKILAANTDIANNLTESGGCRAVAQLLEDNRNQTSLVVLGCQALCKMISTDEAAKIIANEGIVDLMVSISSEKDNWANIEIMNEVIKVVVNFCGLEENAQVYARGGVVPLLKAIEAHHDNALFLGNAAMALSKLSVHPTASRPLVKRGAVAVIVNSANANAERKGIVARYLRTLSNFLYTEVKAGEEIARTNAYAILQHIVEKNSDFEPLTKSGPNLTRLFD</sequence>
<protein>
    <submittedName>
        <fullName evidence="1">Uncharacterized protein</fullName>
    </submittedName>
</protein>
<dbReference type="SUPFAM" id="SSF48371">
    <property type="entry name" value="ARM repeat"/>
    <property type="match status" value="1"/>
</dbReference>
<evidence type="ECO:0000313" key="1">
    <source>
        <dbReference type="EMBL" id="ETO05318.1"/>
    </source>
</evidence>
<dbReference type="Proteomes" id="UP000023152">
    <property type="component" value="Unassembled WGS sequence"/>
</dbReference>
<dbReference type="EMBL" id="ASPP01028265">
    <property type="protein sequence ID" value="ETO05318.1"/>
    <property type="molecule type" value="Genomic_DNA"/>
</dbReference>
<proteinExistence type="predicted"/>
<gene>
    <name evidence="1" type="ORF">RFI_32075</name>
</gene>
<organism evidence="1 2">
    <name type="scientific">Reticulomyxa filosa</name>
    <dbReference type="NCBI Taxonomy" id="46433"/>
    <lineage>
        <taxon>Eukaryota</taxon>
        <taxon>Sar</taxon>
        <taxon>Rhizaria</taxon>
        <taxon>Retaria</taxon>
        <taxon>Foraminifera</taxon>
        <taxon>Monothalamids</taxon>
        <taxon>Reticulomyxidae</taxon>
        <taxon>Reticulomyxa</taxon>
    </lineage>
</organism>
<keyword evidence="2" id="KW-1185">Reference proteome</keyword>
<dbReference type="InterPro" id="IPR016024">
    <property type="entry name" value="ARM-type_fold"/>
</dbReference>
<accession>X6LTS5</accession>
<dbReference type="AlphaFoldDB" id="X6LTS5"/>
<evidence type="ECO:0000313" key="2">
    <source>
        <dbReference type="Proteomes" id="UP000023152"/>
    </source>
</evidence>
<dbReference type="InterPro" id="IPR011989">
    <property type="entry name" value="ARM-like"/>
</dbReference>
<comment type="caution">
    <text evidence="1">The sequence shown here is derived from an EMBL/GenBank/DDBJ whole genome shotgun (WGS) entry which is preliminary data.</text>
</comment>
<name>X6LTS5_RETFI</name>